<dbReference type="EMBL" id="VDEQ01000262">
    <property type="protein sequence ID" value="MQS38478.1"/>
    <property type="molecule type" value="Genomic_DNA"/>
</dbReference>
<evidence type="ECO:0000313" key="2">
    <source>
        <dbReference type="EMBL" id="MQS38478.1"/>
    </source>
</evidence>
<proteinExistence type="predicted"/>
<organism evidence="2 3">
    <name type="scientific">Streptomyces katsurahamanus</name>
    <dbReference type="NCBI Taxonomy" id="2577098"/>
    <lineage>
        <taxon>Bacteria</taxon>
        <taxon>Bacillati</taxon>
        <taxon>Actinomycetota</taxon>
        <taxon>Actinomycetes</taxon>
        <taxon>Kitasatosporales</taxon>
        <taxon>Streptomycetaceae</taxon>
        <taxon>Streptomyces</taxon>
    </lineage>
</organism>
<keyword evidence="3" id="KW-1185">Reference proteome</keyword>
<evidence type="ECO:0000256" key="1">
    <source>
        <dbReference type="SAM" id="SignalP"/>
    </source>
</evidence>
<gene>
    <name evidence="2" type="ORF">FFZ77_23615</name>
</gene>
<accession>A0ABW9NYV9</accession>
<comment type="caution">
    <text evidence="2">The sequence shown here is derived from an EMBL/GenBank/DDBJ whole genome shotgun (WGS) entry which is preliminary data.</text>
</comment>
<dbReference type="RefSeq" id="WP_153485751.1">
    <property type="nucleotide sequence ID" value="NZ_VDEQ01000262.1"/>
</dbReference>
<dbReference type="PROSITE" id="PS51257">
    <property type="entry name" value="PROKAR_LIPOPROTEIN"/>
    <property type="match status" value="1"/>
</dbReference>
<feature type="chain" id="PRO_5047032469" description="Secreted protein" evidence="1">
    <location>
        <begin position="22"/>
        <end position="117"/>
    </location>
</feature>
<dbReference type="Proteomes" id="UP000460558">
    <property type="component" value="Unassembled WGS sequence"/>
</dbReference>
<keyword evidence="1" id="KW-0732">Signal</keyword>
<sequence>MRTSTAAAITAALLLALTACGGGGGGGGEDSKPDAAACKDAMTEAINKSIDAGSAVKGADDLRDGRKPKPCEGLDDKTLEKITGEVTTAFAKDLEKKLESDAEDIGKDLEKELSELG</sequence>
<evidence type="ECO:0000313" key="3">
    <source>
        <dbReference type="Proteomes" id="UP000460558"/>
    </source>
</evidence>
<protein>
    <recommendedName>
        <fullName evidence="4">Secreted protein</fullName>
    </recommendedName>
</protein>
<reference evidence="2 3" key="1">
    <citation type="submission" date="2019-06" db="EMBL/GenBank/DDBJ databases">
        <title>Comparative genomics and metabolomics analyses of clavulanic acid producing Streptomyces species provides insight into specialized metabolism and evolution of beta-lactam biosynthetic gene clusters.</title>
        <authorList>
            <person name="Moore M.A."/>
            <person name="Cruz-Morales P."/>
            <person name="Barona Gomez F."/>
            <person name="Kapil T."/>
        </authorList>
    </citation>
    <scope>NUCLEOTIDE SEQUENCE [LARGE SCALE GENOMIC DNA]</scope>
    <source>
        <strain evidence="2 3">T-272</strain>
    </source>
</reference>
<name>A0ABW9NYV9_9ACTN</name>
<evidence type="ECO:0008006" key="4">
    <source>
        <dbReference type="Google" id="ProtNLM"/>
    </source>
</evidence>
<feature type="signal peptide" evidence="1">
    <location>
        <begin position="1"/>
        <end position="21"/>
    </location>
</feature>